<keyword evidence="2" id="KW-0436">Ligase</keyword>
<dbReference type="InterPro" id="IPR042099">
    <property type="entry name" value="ANL_N_sf"/>
</dbReference>
<evidence type="ECO:0000256" key="2">
    <source>
        <dbReference type="ARBA" id="ARBA00022598"/>
    </source>
</evidence>
<dbReference type="STRING" id="1423735.FC15_GL001821"/>
<comment type="similarity">
    <text evidence="1">Belongs to the ATP-dependent AMP-binding enzyme family.</text>
</comment>
<evidence type="ECO:0000256" key="1">
    <source>
        <dbReference type="ARBA" id="ARBA00006432"/>
    </source>
</evidence>
<dbReference type="EMBL" id="AZFX01000060">
    <property type="protein sequence ID" value="KRM09029.1"/>
    <property type="molecule type" value="Genomic_DNA"/>
</dbReference>
<dbReference type="GO" id="GO:0031956">
    <property type="term" value="F:medium-chain fatty acid-CoA ligase activity"/>
    <property type="evidence" value="ECO:0007669"/>
    <property type="project" value="TreeGrafter"/>
</dbReference>
<dbReference type="PANTHER" id="PTHR43201">
    <property type="entry name" value="ACYL-COA SYNTHETASE"/>
    <property type="match status" value="1"/>
</dbReference>
<name>A0A0R1VUE4_9LACO</name>
<evidence type="ECO:0000313" key="5">
    <source>
        <dbReference type="Proteomes" id="UP000051315"/>
    </source>
</evidence>
<organism evidence="4 5">
    <name type="scientific">Lapidilactobacillus concavus DSM 17758</name>
    <dbReference type="NCBI Taxonomy" id="1423735"/>
    <lineage>
        <taxon>Bacteria</taxon>
        <taxon>Bacillati</taxon>
        <taxon>Bacillota</taxon>
        <taxon>Bacilli</taxon>
        <taxon>Lactobacillales</taxon>
        <taxon>Lactobacillaceae</taxon>
        <taxon>Lapidilactobacillus</taxon>
    </lineage>
</organism>
<evidence type="ECO:0000259" key="3">
    <source>
        <dbReference type="Pfam" id="PF13193"/>
    </source>
</evidence>
<dbReference type="GO" id="GO:0006631">
    <property type="term" value="P:fatty acid metabolic process"/>
    <property type="evidence" value="ECO:0007669"/>
    <property type="project" value="TreeGrafter"/>
</dbReference>
<comment type="caution">
    <text evidence="4">The sequence shown here is derived from an EMBL/GenBank/DDBJ whole genome shotgun (WGS) entry which is preliminary data.</text>
</comment>
<dbReference type="Gene3D" id="3.30.300.30">
    <property type="match status" value="1"/>
</dbReference>
<keyword evidence="5" id="KW-1185">Reference proteome</keyword>
<sequence>MPNRIGEIAVRGNHVISDYLDTHQEPFHEGWFMTGDLGYFDEDSYLFIKGRLKEMISRGGEKVASAEVENVLNQLDFVGQVAVIGLPDEIYGESVTAVIIPNKGRTHNFEFEREQLHVFAAKKLAKFQQLTQVYFVSEFLLNATGKVIRSKLREQLMQQASGEAR</sequence>
<gene>
    <name evidence="4" type="ORF">FC15_GL001821</name>
</gene>
<evidence type="ECO:0000313" key="4">
    <source>
        <dbReference type="EMBL" id="KRM09029.1"/>
    </source>
</evidence>
<protein>
    <submittedName>
        <fullName evidence="4">Acyl-CoA synthetase family protein</fullName>
    </submittedName>
</protein>
<dbReference type="Gene3D" id="3.40.50.12780">
    <property type="entry name" value="N-terminal domain of ligase-like"/>
    <property type="match status" value="1"/>
</dbReference>
<feature type="domain" description="AMP-binding enzyme C-terminal" evidence="3">
    <location>
        <begin position="67"/>
        <end position="146"/>
    </location>
</feature>
<accession>A0A0R1VUE4</accession>
<dbReference type="Proteomes" id="UP000051315">
    <property type="component" value="Unassembled WGS sequence"/>
</dbReference>
<dbReference type="SUPFAM" id="SSF56801">
    <property type="entry name" value="Acetyl-CoA synthetase-like"/>
    <property type="match status" value="1"/>
</dbReference>
<proteinExistence type="inferred from homology"/>
<dbReference type="AlphaFoldDB" id="A0A0R1VUE4"/>
<dbReference type="InterPro" id="IPR045851">
    <property type="entry name" value="AMP-bd_C_sf"/>
</dbReference>
<dbReference type="Pfam" id="PF13193">
    <property type="entry name" value="AMP-binding_C"/>
    <property type="match status" value="1"/>
</dbReference>
<dbReference type="InterPro" id="IPR025110">
    <property type="entry name" value="AMP-bd_C"/>
</dbReference>
<dbReference type="PATRIC" id="fig|1423735.3.peg.1892"/>
<dbReference type="PANTHER" id="PTHR43201:SF5">
    <property type="entry name" value="MEDIUM-CHAIN ACYL-COA LIGASE ACSF2, MITOCHONDRIAL"/>
    <property type="match status" value="1"/>
</dbReference>
<reference evidence="4 5" key="1">
    <citation type="journal article" date="2015" name="Genome Announc.">
        <title>Expanding the biotechnology potential of lactobacilli through comparative genomics of 213 strains and associated genera.</title>
        <authorList>
            <person name="Sun Z."/>
            <person name="Harris H.M."/>
            <person name="McCann A."/>
            <person name="Guo C."/>
            <person name="Argimon S."/>
            <person name="Zhang W."/>
            <person name="Yang X."/>
            <person name="Jeffery I.B."/>
            <person name="Cooney J.C."/>
            <person name="Kagawa T.F."/>
            <person name="Liu W."/>
            <person name="Song Y."/>
            <person name="Salvetti E."/>
            <person name="Wrobel A."/>
            <person name="Rasinkangas P."/>
            <person name="Parkhill J."/>
            <person name="Rea M.C."/>
            <person name="O'Sullivan O."/>
            <person name="Ritari J."/>
            <person name="Douillard F.P."/>
            <person name="Paul Ross R."/>
            <person name="Yang R."/>
            <person name="Briner A.E."/>
            <person name="Felis G.E."/>
            <person name="de Vos W.M."/>
            <person name="Barrangou R."/>
            <person name="Klaenhammer T.R."/>
            <person name="Caufield P.W."/>
            <person name="Cui Y."/>
            <person name="Zhang H."/>
            <person name="O'Toole P.W."/>
        </authorList>
    </citation>
    <scope>NUCLEOTIDE SEQUENCE [LARGE SCALE GENOMIC DNA]</scope>
    <source>
        <strain evidence="4 5">DSM 17758</strain>
    </source>
</reference>